<sequence length="383" mass="41733">MKTIVVVLAVLAMAVAGPAPQPGPEPQPAAAAAAGAQAQAGPGPVSVTDQESQASESVSKRGAARLSPVSGNSIVDNTVSSAPQSLQPLQPQLTTYSSTHQQQQQQLQQQLQQQQQQPQQPLYAPHPYSFIAPQYQYQYQPALPALPPLLHSKYHAPSKQHVLQYVPQPYFQMPQYQAPLMYLIPQPQPAQAHHAQPASGQQSAGQPEQSAHHHQQPQQYVMVLSAPAAAPAQAGPVAANGFQYFGHPLLAQQPQQLITFYAGPQHGQVAQPQLHQAQPQLHQAQPNHHQLHHIQLQQPQLHQPQTRFYPEQQQLVFQSPQPEGPSSQNDGPPHFVQKQNSQGPVGLEAPPTPASLVGTYGARVQHQHQQPQHQHAYKTIIKA</sequence>
<keyword evidence="3" id="KW-1185">Reference proteome</keyword>
<feature type="signal peptide" evidence="2">
    <location>
        <begin position="1"/>
        <end position="16"/>
    </location>
</feature>
<feature type="compositionally biased region" description="Polar residues" evidence="1">
    <location>
        <begin position="47"/>
        <end position="57"/>
    </location>
</feature>
<keyword evidence="4" id="KW-0418">Kinase</keyword>
<dbReference type="RefSeq" id="XP_026293186.2">
    <property type="nucleotide sequence ID" value="XM_026437401.2"/>
</dbReference>
<dbReference type="Proteomes" id="UP000504606">
    <property type="component" value="Unplaced"/>
</dbReference>
<gene>
    <name evidence="4" type="primary">LOC113217488</name>
</gene>
<keyword evidence="2" id="KW-0732">Signal</keyword>
<evidence type="ECO:0000256" key="2">
    <source>
        <dbReference type="SAM" id="SignalP"/>
    </source>
</evidence>
<feature type="compositionally biased region" description="Low complexity" evidence="1">
    <location>
        <begin position="270"/>
        <end position="302"/>
    </location>
</feature>
<evidence type="ECO:0000256" key="1">
    <source>
        <dbReference type="SAM" id="MobiDB-lite"/>
    </source>
</evidence>
<feature type="compositionally biased region" description="Polar residues" evidence="1">
    <location>
        <begin position="69"/>
        <end position="79"/>
    </location>
</feature>
<dbReference type="AlphaFoldDB" id="A0A6J1TR49"/>
<feature type="region of interest" description="Disordered" evidence="1">
    <location>
        <begin position="188"/>
        <end position="217"/>
    </location>
</feature>
<feature type="compositionally biased region" description="Polar residues" evidence="1">
    <location>
        <begin position="318"/>
        <end position="330"/>
    </location>
</feature>
<feature type="chain" id="PRO_5039297996" evidence="2">
    <location>
        <begin position="17"/>
        <end position="383"/>
    </location>
</feature>
<keyword evidence="4" id="KW-0808">Transferase</keyword>
<proteinExistence type="predicted"/>
<feature type="region of interest" description="Disordered" evidence="1">
    <location>
        <begin position="269"/>
        <end position="302"/>
    </location>
</feature>
<feature type="region of interest" description="Disordered" evidence="1">
    <location>
        <begin position="318"/>
        <end position="383"/>
    </location>
</feature>
<dbReference type="GeneID" id="113217488"/>
<organism evidence="3 4">
    <name type="scientific">Frankliniella occidentalis</name>
    <name type="common">Western flower thrips</name>
    <name type="synonym">Euthrips occidentalis</name>
    <dbReference type="NCBI Taxonomy" id="133901"/>
    <lineage>
        <taxon>Eukaryota</taxon>
        <taxon>Metazoa</taxon>
        <taxon>Ecdysozoa</taxon>
        <taxon>Arthropoda</taxon>
        <taxon>Hexapoda</taxon>
        <taxon>Insecta</taxon>
        <taxon>Pterygota</taxon>
        <taxon>Neoptera</taxon>
        <taxon>Paraneoptera</taxon>
        <taxon>Thysanoptera</taxon>
        <taxon>Terebrantia</taxon>
        <taxon>Thripoidea</taxon>
        <taxon>Thripidae</taxon>
        <taxon>Frankliniella</taxon>
    </lineage>
</organism>
<protein>
    <submittedName>
        <fullName evidence="4">Cyclin-dependent serine/threonine-protein kinase DDB_G0272797/DDB_G0274007</fullName>
    </submittedName>
</protein>
<dbReference type="KEGG" id="foc:113217488"/>
<evidence type="ECO:0000313" key="3">
    <source>
        <dbReference type="Proteomes" id="UP000504606"/>
    </source>
</evidence>
<name>A0A6J1TR49_FRAOC</name>
<feature type="region of interest" description="Disordered" evidence="1">
    <location>
        <begin position="19"/>
        <end position="85"/>
    </location>
</feature>
<feature type="compositionally biased region" description="Low complexity" evidence="1">
    <location>
        <begin position="189"/>
        <end position="207"/>
    </location>
</feature>
<reference evidence="4" key="1">
    <citation type="submission" date="2025-08" db="UniProtKB">
        <authorList>
            <consortium name="RefSeq"/>
        </authorList>
    </citation>
    <scope>IDENTIFICATION</scope>
    <source>
        <tissue evidence="4">Whole organism</tissue>
    </source>
</reference>
<accession>A0A6J1TR49</accession>
<dbReference type="GO" id="GO:0016301">
    <property type="term" value="F:kinase activity"/>
    <property type="evidence" value="ECO:0007669"/>
    <property type="project" value="UniProtKB-KW"/>
</dbReference>
<evidence type="ECO:0000313" key="4">
    <source>
        <dbReference type="RefSeq" id="XP_026293186.2"/>
    </source>
</evidence>
<feature type="compositionally biased region" description="Low complexity" evidence="1">
    <location>
        <begin position="28"/>
        <end position="44"/>
    </location>
</feature>